<keyword evidence="1" id="KW-0732">Signal</keyword>
<dbReference type="EMBL" id="JAAFYZ010000021">
    <property type="protein sequence ID" value="MBS2547041.1"/>
    <property type="molecule type" value="Genomic_DNA"/>
</dbReference>
<feature type="signal peptide" evidence="1">
    <location>
        <begin position="1"/>
        <end position="34"/>
    </location>
</feature>
<comment type="caution">
    <text evidence="2">The sequence shown here is derived from an EMBL/GenBank/DDBJ whole genome shotgun (WGS) entry which is preliminary data.</text>
</comment>
<protein>
    <submittedName>
        <fullName evidence="2">Uncharacterized protein</fullName>
    </submittedName>
</protein>
<proteinExistence type="predicted"/>
<reference evidence="2 3" key="1">
    <citation type="submission" date="2020-02" db="EMBL/GenBank/DDBJ databases">
        <title>Acidophilic actinobacteria isolated from forest soil.</title>
        <authorList>
            <person name="Golinska P."/>
        </authorList>
    </citation>
    <scope>NUCLEOTIDE SEQUENCE [LARGE SCALE GENOMIC DNA]</scope>
    <source>
        <strain evidence="2 3">NL8</strain>
    </source>
</reference>
<sequence>MREDVKPVRTRSLAAAAGAAALIGACLAAAPAFAQTSQTFTQDGTFTVPDGVTQLTVTAIGGGGGG</sequence>
<feature type="non-terminal residue" evidence="2">
    <location>
        <position position="66"/>
    </location>
</feature>
<evidence type="ECO:0000256" key="1">
    <source>
        <dbReference type="SAM" id="SignalP"/>
    </source>
</evidence>
<evidence type="ECO:0000313" key="3">
    <source>
        <dbReference type="Proteomes" id="UP000730482"/>
    </source>
</evidence>
<gene>
    <name evidence="2" type="ORF">KGQ19_09175</name>
</gene>
<dbReference type="PROSITE" id="PS51257">
    <property type="entry name" value="PROKAR_LIPOPROTEIN"/>
    <property type="match status" value="1"/>
</dbReference>
<dbReference type="Proteomes" id="UP000730482">
    <property type="component" value="Unassembled WGS sequence"/>
</dbReference>
<accession>A0ABS5KLY7</accession>
<evidence type="ECO:0000313" key="2">
    <source>
        <dbReference type="EMBL" id="MBS2547041.1"/>
    </source>
</evidence>
<keyword evidence="3" id="KW-1185">Reference proteome</keyword>
<organism evidence="2 3">
    <name type="scientific">Catenulispora pinistramenti</name>
    <dbReference type="NCBI Taxonomy" id="2705254"/>
    <lineage>
        <taxon>Bacteria</taxon>
        <taxon>Bacillati</taxon>
        <taxon>Actinomycetota</taxon>
        <taxon>Actinomycetes</taxon>
        <taxon>Catenulisporales</taxon>
        <taxon>Catenulisporaceae</taxon>
        <taxon>Catenulispora</taxon>
    </lineage>
</organism>
<name>A0ABS5KLY7_9ACTN</name>
<feature type="chain" id="PRO_5045757260" evidence="1">
    <location>
        <begin position="35"/>
        <end position="66"/>
    </location>
</feature>